<keyword evidence="2" id="KW-0812">Transmembrane</keyword>
<dbReference type="Gene3D" id="1.10.10.10">
    <property type="entry name" value="Winged helix-like DNA-binding domain superfamily/Winged helix DNA-binding domain"/>
    <property type="match status" value="1"/>
</dbReference>
<dbReference type="PROSITE" id="PS00622">
    <property type="entry name" value="HTH_LUXR_1"/>
    <property type="match status" value="1"/>
</dbReference>
<dbReference type="InterPro" id="IPR016032">
    <property type="entry name" value="Sig_transdc_resp-reg_C-effctor"/>
</dbReference>
<dbReference type="SMART" id="SM00421">
    <property type="entry name" value="HTH_LUXR"/>
    <property type="match status" value="1"/>
</dbReference>
<evidence type="ECO:0000313" key="5">
    <source>
        <dbReference type="EMBL" id="RHN10037.1"/>
    </source>
</evidence>
<dbReference type="OrthoDB" id="1090267at2"/>
<dbReference type="EMBL" id="QRQM01000002">
    <property type="protein sequence ID" value="RHN10037.1"/>
    <property type="molecule type" value="Genomic_DNA"/>
</dbReference>
<reference evidence="7 8" key="1">
    <citation type="submission" date="2018-08" db="EMBL/GenBank/DDBJ databases">
        <title>A genome reference for cultivated species of the human gut microbiota.</title>
        <authorList>
            <person name="Zou Y."/>
            <person name="Xue W."/>
            <person name="Luo G."/>
        </authorList>
    </citation>
    <scope>NUCLEOTIDE SEQUENCE [LARGE SCALE GENOMIC DNA]</scope>
    <source>
        <strain evidence="5 8">AF31-23</strain>
        <strain evidence="4 7">AF36-16BH</strain>
    </source>
</reference>
<dbReference type="Proteomes" id="UP000291191">
    <property type="component" value="Unassembled WGS sequence"/>
</dbReference>
<keyword evidence="2" id="KW-0472">Membrane</keyword>
<dbReference type="Pfam" id="PF00196">
    <property type="entry name" value="GerE"/>
    <property type="match status" value="1"/>
</dbReference>
<keyword evidence="1" id="KW-0175">Coiled coil</keyword>
<evidence type="ECO:0000313" key="4">
    <source>
        <dbReference type="EMBL" id="RHL95111.1"/>
    </source>
</evidence>
<feature type="transmembrane region" description="Helical" evidence="2">
    <location>
        <begin position="393"/>
        <end position="414"/>
    </location>
</feature>
<evidence type="ECO:0000256" key="1">
    <source>
        <dbReference type="SAM" id="Coils"/>
    </source>
</evidence>
<dbReference type="InterPro" id="IPR036388">
    <property type="entry name" value="WH-like_DNA-bd_sf"/>
</dbReference>
<sequence length="592" mass="70087">MMYKTLFCYLCSMKNAFLIYLCIFLLQQSVLGSNSYRWKPIDASFDSLGKQLELVDYKNNERMQFYPLVTRMYQIANLKNNRDLQARALYWDAWLKFETNTEETETLIEEALEKVDSVNYTYDHARIFFVKGMLLAKHNKYPQAYRTFKRQENYFKSINDLYSLGYTYVNIGSIMRRIGEYQEGYKYYLQADEIFKKGGFIDDKIKNRHNIGISQYHLGHPQKGIEILTALLDERIAQEDLPFRTDVLTSLYFVSQTLPDKEKYAREAYKTAQKITSKTSQTYTLINMGALYIYKNEKDSALFYFQKARHSAEANKDAFSAIHTLYGLAEIYDRKNLPDSAYQYLKQYLQYKEETTGYAKSNEINQYEMKMAIEQYENELHEASERIELHKKLTIASFLIGLMICCIIGYIFWLSRKKEKIAKQLKEAENRELNERLQRQQLQNEKYHLELDLKNRELTSNSMISIEKNRVLKGLLKQIEELEGSKELSTPGGRTLKQQIKSHLDTEDEWMFFKHHFEEVHPDFFKKLCSIHPNLSENELRLCAYVRTGMETKQIAQMLSVLPETINTGRYRIRKKMQLGQDVTLENYLRDI</sequence>
<dbReference type="InterPro" id="IPR019734">
    <property type="entry name" value="TPR_rpt"/>
</dbReference>
<organism evidence="4 7">
    <name type="scientific">Bacteroides intestinalis</name>
    <dbReference type="NCBI Taxonomy" id="329854"/>
    <lineage>
        <taxon>Bacteria</taxon>
        <taxon>Pseudomonadati</taxon>
        <taxon>Bacteroidota</taxon>
        <taxon>Bacteroidia</taxon>
        <taxon>Bacteroidales</taxon>
        <taxon>Bacteroidaceae</taxon>
        <taxon>Bacteroides</taxon>
    </lineage>
</organism>
<evidence type="ECO:0000259" key="3">
    <source>
        <dbReference type="PROSITE" id="PS00622"/>
    </source>
</evidence>
<dbReference type="Gene3D" id="1.25.40.10">
    <property type="entry name" value="Tetratricopeptide repeat domain"/>
    <property type="match status" value="2"/>
</dbReference>
<dbReference type="Proteomes" id="UP000286003">
    <property type="component" value="Unassembled WGS sequence"/>
</dbReference>
<dbReference type="InterPro" id="IPR000792">
    <property type="entry name" value="Tscrpt_reg_LuxR_C"/>
</dbReference>
<evidence type="ECO:0000256" key="2">
    <source>
        <dbReference type="SAM" id="Phobius"/>
    </source>
</evidence>
<feature type="domain" description="HTH luxR-type" evidence="3">
    <location>
        <begin position="549"/>
        <end position="576"/>
    </location>
</feature>
<dbReference type="GO" id="GO:0003677">
    <property type="term" value="F:DNA binding"/>
    <property type="evidence" value="ECO:0007669"/>
    <property type="project" value="InterPro"/>
</dbReference>
<protein>
    <recommendedName>
        <fullName evidence="3">HTH luxR-type domain-containing protein</fullName>
    </recommendedName>
</protein>
<gene>
    <name evidence="5" type="ORF">DWZ32_02515</name>
    <name evidence="4" type="ORF">DWZ95_04615</name>
    <name evidence="6" type="ORF">EAJ06_00440</name>
</gene>
<dbReference type="EMBL" id="RCXO01000001">
    <property type="protein sequence ID" value="RYT82872.1"/>
    <property type="molecule type" value="Genomic_DNA"/>
</dbReference>
<dbReference type="RefSeq" id="WP_021967735.1">
    <property type="nucleotide sequence ID" value="NZ_JAJCKC010000004.1"/>
</dbReference>
<dbReference type="InterPro" id="IPR011990">
    <property type="entry name" value="TPR-like_helical_dom_sf"/>
</dbReference>
<keyword evidence="2" id="KW-1133">Transmembrane helix</keyword>
<dbReference type="Proteomes" id="UP000285013">
    <property type="component" value="Unassembled WGS sequence"/>
</dbReference>
<comment type="caution">
    <text evidence="4">The sequence shown here is derived from an EMBL/GenBank/DDBJ whole genome shotgun (WGS) entry which is preliminary data.</text>
</comment>
<dbReference type="GO" id="GO:0006355">
    <property type="term" value="P:regulation of DNA-templated transcription"/>
    <property type="evidence" value="ECO:0007669"/>
    <property type="project" value="InterPro"/>
</dbReference>
<dbReference type="SUPFAM" id="SSF46894">
    <property type="entry name" value="C-terminal effector domain of the bipartite response regulators"/>
    <property type="match status" value="1"/>
</dbReference>
<dbReference type="AlphaFoldDB" id="A0A3E4IQ50"/>
<name>A0A3E4IQ50_9BACE</name>
<evidence type="ECO:0000313" key="9">
    <source>
        <dbReference type="Proteomes" id="UP000291191"/>
    </source>
</evidence>
<keyword evidence="9" id="KW-1185">Reference proteome</keyword>
<dbReference type="SUPFAM" id="SSF48452">
    <property type="entry name" value="TPR-like"/>
    <property type="match status" value="2"/>
</dbReference>
<evidence type="ECO:0000313" key="8">
    <source>
        <dbReference type="Proteomes" id="UP000286003"/>
    </source>
</evidence>
<dbReference type="SMART" id="SM00028">
    <property type="entry name" value="TPR"/>
    <property type="match status" value="4"/>
</dbReference>
<feature type="coiled-coil region" evidence="1">
    <location>
        <begin position="366"/>
        <end position="457"/>
    </location>
</feature>
<reference evidence="6 9" key="2">
    <citation type="journal article" date="2019" name="Science, e1252229">
        <title>Invertible promoters mediate bacterial phase variation, antibiotic resistance, and host adaptation in the gut.</title>
        <authorList>
            <person name="Jiang X."/>
            <person name="Hall A.B."/>
            <person name="Arthur T.D."/>
            <person name="Plichta D.R."/>
            <person name="Covington C.T."/>
            <person name="Poyet M."/>
            <person name="Crothers J."/>
            <person name="Moses P.L."/>
            <person name="Tolonen A.C."/>
            <person name="Vlamakis H."/>
            <person name="Alm E.J."/>
            <person name="Xavier R.J."/>
        </authorList>
    </citation>
    <scope>NUCLEOTIDE SEQUENCE [LARGE SCALE GENOMIC DNA]</scope>
    <source>
        <strain evidence="6">Bf_0095</strain>
        <strain evidence="9">bf_0095</strain>
    </source>
</reference>
<evidence type="ECO:0000313" key="6">
    <source>
        <dbReference type="EMBL" id="RYT82872.1"/>
    </source>
</evidence>
<evidence type="ECO:0000313" key="7">
    <source>
        <dbReference type="Proteomes" id="UP000285013"/>
    </source>
</evidence>
<proteinExistence type="predicted"/>
<dbReference type="EMBL" id="QRPE01000003">
    <property type="protein sequence ID" value="RHL95111.1"/>
    <property type="molecule type" value="Genomic_DNA"/>
</dbReference>
<accession>A0A3E4IQ50</accession>